<dbReference type="Proteomes" id="UP000287651">
    <property type="component" value="Unassembled WGS sequence"/>
</dbReference>
<evidence type="ECO:0000313" key="1">
    <source>
        <dbReference type="EMBL" id="RRT57751.1"/>
    </source>
</evidence>
<dbReference type="PANTHER" id="PTHR46087">
    <property type="entry name" value="PUTATIVE, EXPRESSED-RELATED"/>
    <property type="match status" value="1"/>
</dbReference>
<organism evidence="1 2">
    <name type="scientific">Ensete ventricosum</name>
    <name type="common">Abyssinian banana</name>
    <name type="synonym">Musa ensete</name>
    <dbReference type="NCBI Taxonomy" id="4639"/>
    <lineage>
        <taxon>Eukaryota</taxon>
        <taxon>Viridiplantae</taxon>
        <taxon>Streptophyta</taxon>
        <taxon>Embryophyta</taxon>
        <taxon>Tracheophyta</taxon>
        <taxon>Spermatophyta</taxon>
        <taxon>Magnoliopsida</taxon>
        <taxon>Liliopsida</taxon>
        <taxon>Zingiberales</taxon>
        <taxon>Musaceae</taxon>
        <taxon>Ensete</taxon>
    </lineage>
</organism>
<evidence type="ECO:0000313" key="2">
    <source>
        <dbReference type="Proteomes" id="UP000287651"/>
    </source>
</evidence>
<dbReference type="EMBL" id="AMZH03009013">
    <property type="protein sequence ID" value="RRT57751.1"/>
    <property type="molecule type" value="Genomic_DNA"/>
</dbReference>
<accession>A0A444G961</accession>
<protein>
    <submittedName>
        <fullName evidence="1">Uncharacterized protein</fullName>
    </submittedName>
</protein>
<sequence length="233" mass="26414">MLFSPLNSEEAKNSNFWSRICLHNMAKLAREATTVRRVLESLFRFFDDNDMWSPDKGLARCVLLEMQVVMENYGMKILPFRLETFRLGVEVNFEVDPFLHLVEDCRLEVSKASSDHQIKVYGSKEDDNASLESLSAITTAGNVSTEAMVSMIINSLGDLPDVITVSFQTALPYYYLVINAILEDDWFPFFQVMPALIAVDDDFTESFENPADSESQLTVKNNLLSVNQILESV</sequence>
<proteinExistence type="predicted"/>
<dbReference type="InterPro" id="IPR055296">
    <property type="entry name" value="SRL2-like"/>
</dbReference>
<dbReference type="AlphaFoldDB" id="A0A444G961"/>
<comment type="caution">
    <text evidence="1">The sequence shown here is derived from an EMBL/GenBank/DDBJ whole genome shotgun (WGS) entry which is preliminary data.</text>
</comment>
<gene>
    <name evidence="1" type="ORF">B296_00047038</name>
</gene>
<reference evidence="1 2" key="1">
    <citation type="journal article" date="2014" name="Agronomy (Basel)">
        <title>A Draft Genome Sequence for Ensete ventricosum, the Drought-Tolerant Tree Against Hunger.</title>
        <authorList>
            <person name="Harrison J."/>
            <person name="Moore K.A."/>
            <person name="Paszkiewicz K."/>
            <person name="Jones T."/>
            <person name="Grant M."/>
            <person name="Ambacheew D."/>
            <person name="Muzemil S."/>
            <person name="Studholme D.J."/>
        </authorList>
    </citation>
    <scope>NUCLEOTIDE SEQUENCE [LARGE SCALE GENOMIC DNA]</scope>
</reference>
<name>A0A444G961_ENSVE</name>
<dbReference type="PANTHER" id="PTHR46087:SF9">
    <property type="entry name" value="ARM REPEAT SUPERFAMILY PROTEIN"/>
    <property type="match status" value="1"/>
</dbReference>